<dbReference type="RefSeq" id="WP_123368306.1">
    <property type="nucleotide sequence ID" value="NZ_MOBO01000029.1"/>
</dbReference>
<protein>
    <submittedName>
        <fullName evidence="1">Uncharacterized protein</fullName>
    </submittedName>
</protein>
<proteinExistence type="predicted"/>
<dbReference type="EMBL" id="MOBO01000029">
    <property type="protein sequence ID" value="RON33154.1"/>
    <property type="molecule type" value="Genomic_DNA"/>
</dbReference>
<name>A0A423J683_9PSED</name>
<sequence>MRRPPPSLSKLRSFQTLHEVGFSKTRIQRFERLRRKHEQSGRTLGVLSWPDGVWCLLIMHADKLGVVVLDKAQATDAYHDARQMIRDGYSPVLTLRHERDA</sequence>
<evidence type="ECO:0000313" key="1">
    <source>
        <dbReference type="EMBL" id="RON33154.1"/>
    </source>
</evidence>
<comment type="caution">
    <text evidence="1">The sequence shown here is derived from an EMBL/GenBank/DDBJ whole genome shotgun (WGS) entry which is preliminary data.</text>
</comment>
<dbReference type="Proteomes" id="UP000286351">
    <property type="component" value="Unassembled WGS sequence"/>
</dbReference>
<accession>A0A423J683</accession>
<evidence type="ECO:0000313" key="2">
    <source>
        <dbReference type="Proteomes" id="UP000286351"/>
    </source>
</evidence>
<reference evidence="1 2" key="1">
    <citation type="submission" date="2016-10" db="EMBL/GenBank/DDBJ databases">
        <title>Comparative genome analysis of multiple Pseudomonas spp. focuses on biocontrol and plant growth promoting traits.</title>
        <authorList>
            <person name="Tao X.-Y."/>
            <person name="Taylor C.G."/>
        </authorList>
    </citation>
    <scope>NUCLEOTIDE SEQUENCE [LARGE SCALE GENOMIC DNA]</scope>
    <source>
        <strain evidence="1 2">38D4</strain>
    </source>
</reference>
<dbReference type="AlphaFoldDB" id="A0A423J683"/>
<organism evidence="1 2">
    <name type="scientific">Pseudomonas brassicacearum</name>
    <dbReference type="NCBI Taxonomy" id="930166"/>
    <lineage>
        <taxon>Bacteria</taxon>
        <taxon>Pseudomonadati</taxon>
        <taxon>Pseudomonadota</taxon>
        <taxon>Gammaproteobacteria</taxon>
        <taxon>Pseudomonadales</taxon>
        <taxon>Pseudomonadaceae</taxon>
        <taxon>Pseudomonas</taxon>
    </lineage>
</organism>
<gene>
    <name evidence="1" type="ORF">BK664_26095</name>
</gene>